<name>A0A5J4Z5M8_PORPP</name>
<sequence>MRVIGGFVAVGNADTRQARASARVCRAQCAFVQDGMATATPAVVSAMMPAHRAQLAPGIKVGRPKTSIQKDTGRMTETKSPEPQADAAAGASRAKPRRETEMEEIPMYKVILLGDEEYDEVHVVTQLMKIVQLEQIEATRIFGVAQATGSEIVVVVNEELAEFYVQQLKRQELYAIMERDE</sequence>
<dbReference type="AlphaFoldDB" id="A0A5J4Z5M8"/>
<comment type="caution">
    <text evidence="3">The sequence shown here is derived from an EMBL/GenBank/DDBJ whole genome shotgun (WGS) entry which is preliminary data.</text>
</comment>
<evidence type="ECO:0000256" key="1">
    <source>
        <dbReference type="SAM" id="MobiDB-lite"/>
    </source>
</evidence>
<proteinExistence type="predicted"/>
<dbReference type="PANTHER" id="PTHR33473">
    <property type="entry name" value="ATP-DEPENDENT CLP PROTEASE ADAPTER PROTEIN CLPS1, CHLOROPLASTIC"/>
    <property type="match status" value="1"/>
</dbReference>
<dbReference type="EMBL" id="VRMN01000001">
    <property type="protein sequence ID" value="KAA8498635.1"/>
    <property type="molecule type" value="Genomic_DNA"/>
</dbReference>
<feature type="region of interest" description="Disordered" evidence="1">
    <location>
        <begin position="62"/>
        <end position="100"/>
    </location>
</feature>
<dbReference type="Proteomes" id="UP000324585">
    <property type="component" value="Unassembled WGS sequence"/>
</dbReference>
<keyword evidence="4" id="KW-1185">Reference proteome</keyword>
<dbReference type="GO" id="GO:0006508">
    <property type="term" value="P:proteolysis"/>
    <property type="evidence" value="ECO:0007669"/>
    <property type="project" value="UniProtKB-KW"/>
</dbReference>
<dbReference type="InterPro" id="IPR022935">
    <property type="entry name" value="ClpS"/>
</dbReference>
<dbReference type="GO" id="GO:0030163">
    <property type="term" value="P:protein catabolic process"/>
    <property type="evidence" value="ECO:0007669"/>
    <property type="project" value="InterPro"/>
</dbReference>
<dbReference type="OMA" id="YAIMERD"/>
<reference evidence="4" key="1">
    <citation type="journal article" date="2019" name="Nat. Commun.">
        <title>Expansion of phycobilisome linker gene families in mesophilic red algae.</title>
        <authorList>
            <person name="Lee J."/>
            <person name="Kim D."/>
            <person name="Bhattacharya D."/>
            <person name="Yoon H.S."/>
        </authorList>
    </citation>
    <scope>NUCLEOTIDE SEQUENCE [LARGE SCALE GENOMIC DNA]</scope>
    <source>
        <strain evidence="4">CCMP 1328</strain>
    </source>
</reference>
<dbReference type="InterPro" id="IPR014719">
    <property type="entry name" value="Ribosomal_bL12_C/ClpS-like"/>
</dbReference>
<feature type="compositionally biased region" description="Basic and acidic residues" evidence="1">
    <location>
        <begin position="71"/>
        <end position="80"/>
    </location>
</feature>
<gene>
    <name evidence="3" type="ORF">FVE85_6220</name>
</gene>
<dbReference type="PANTHER" id="PTHR33473:SF17">
    <property type="entry name" value="ATP-DEPENDENT CLP PROTEASE ADAPTER PROTEIN CLPS1, CHLOROPLASTIC"/>
    <property type="match status" value="1"/>
</dbReference>
<keyword evidence="3" id="KW-0645">Protease</keyword>
<evidence type="ECO:0000313" key="4">
    <source>
        <dbReference type="Proteomes" id="UP000324585"/>
    </source>
</evidence>
<dbReference type="SUPFAM" id="SSF54736">
    <property type="entry name" value="ClpS-like"/>
    <property type="match status" value="1"/>
</dbReference>
<dbReference type="OrthoDB" id="2308at2759"/>
<accession>A0A5J4Z5M8</accession>
<dbReference type="Gene3D" id="3.30.1390.10">
    <property type="match status" value="1"/>
</dbReference>
<dbReference type="InterPro" id="IPR003769">
    <property type="entry name" value="ClpS_core"/>
</dbReference>
<feature type="domain" description="Adaptor protein ClpS core" evidence="2">
    <location>
        <begin position="105"/>
        <end position="170"/>
    </location>
</feature>
<organism evidence="3 4">
    <name type="scientific">Porphyridium purpureum</name>
    <name type="common">Red alga</name>
    <name type="synonym">Porphyridium cruentum</name>
    <dbReference type="NCBI Taxonomy" id="35688"/>
    <lineage>
        <taxon>Eukaryota</taxon>
        <taxon>Rhodophyta</taxon>
        <taxon>Bangiophyceae</taxon>
        <taxon>Porphyridiales</taxon>
        <taxon>Porphyridiaceae</taxon>
        <taxon>Porphyridium</taxon>
    </lineage>
</organism>
<protein>
    <submittedName>
        <fullName evidence="3">ATP-dependent Clp protease adapter protein ClpS</fullName>
    </submittedName>
</protein>
<evidence type="ECO:0000259" key="2">
    <source>
        <dbReference type="Pfam" id="PF02617"/>
    </source>
</evidence>
<dbReference type="GO" id="GO:0008233">
    <property type="term" value="F:peptidase activity"/>
    <property type="evidence" value="ECO:0007669"/>
    <property type="project" value="UniProtKB-KW"/>
</dbReference>
<keyword evidence="3" id="KW-0378">Hydrolase</keyword>
<dbReference type="Pfam" id="PF02617">
    <property type="entry name" value="ClpS"/>
    <property type="match status" value="1"/>
</dbReference>
<evidence type="ECO:0000313" key="3">
    <source>
        <dbReference type="EMBL" id="KAA8498635.1"/>
    </source>
</evidence>